<accession>A0A9W6WZ68</accession>
<dbReference type="EMBL" id="BSXT01000264">
    <property type="protein sequence ID" value="GMF22823.1"/>
    <property type="molecule type" value="Genomic_DNA"/>
</dbReference>
<evidence type="ECO:0000313" key="3">
    <source>
        <dbReference type="Proteomes" id="UP001165121"/>
    </source>
</evidence>
<proteinExistence type="predicted"/>
<evidence type="ECO:0000313" key="2">
    <source>
        <dbReference type="EMBL" id="GMF22823.1"/>
    </source>
</evidence>
<dbReference type="Proteomes" id="UP001165121">
    <property type="component" value="Unassembled WGS sequence"/>
</dbReference>
<dbReference type="AlphaFoldDB" id="A0A9W6WZ68"/>
<organism evidence="2 3">
    <name type="scientific">Phytophthora fragariaefolia</name>
    <dbReference type="NCBI Taxonomy" id="1490495"/>
    <lineage>
        <taxon>Eukaryota</taxon>
        <taxon>Sar</taxon>
        <taxon>Stramenopiles</taxon>
        <taxon>Oomycota</taxon>
        <taxon>Peronosporomycetes</taxon>
        <taxon>Peronosporales</taxon>
        <taxon>Peronosporaceae</taxon>
        <taxon>Phytophthora</taxon>
    </lineage>
</organism>
<reference evidence="2" key="1">
    <citation type="submission" date="2023-04" db="EMBL/GenBank/DDBJ databases">
        <title>Phytophthora fragariaefolia NBRC 109709.</title>
        <authorList>
            <person name="Ichikawa N."/>
            <person name="Sato H."/>
            <person name="Tonouchi N."/>
        </authorList>
    </citation>
    <scope>NUCLEOTIDE SEQUENCE</scope>
    <source>
        <strain evidence="2">NBRC 109709</strain>
    </source>
</reference>
<keyword evidence="3" id="KW-1185">Reference proteome</keyword>
<gene>
    <name evidence="2" type="ORF">Pfra01_000344600</name>
</gene>
<protein>
    <submittedName>
        <fullName evidence="2">Unnamed protein product</fullName>
    </submittedName>
</protein>
<feature type="region of interest" description="Disordered" evidence="1">
    <location>
        <begin position="1"/>
        <end position="35"/>
    </location>
</feature>
<comment type="caution">
    <text evidence="2">The sequence shown here is derived from an EMBL/GenBank/DDBJ whole genome shotgun (WGS) entry which is preliminary data.</text>
</comment>
<evidence type="ECO:0000256" key="1">
    <source>
        <dbReference type="SAM" id="MobiDB-lite"/>
    </source>
</evidence>
<name>A0A9W6WZ68_9STRA</name>
<sequence>MARYKKGHNQSSKRKHQKASDAKVSSTSTPAPPPVTAIDTSIFFSPAEAESFAKLQVDLLRQVKTAKRVLGKFRKETFWIKDESIEGPVDRQLNLAFLNLLECQDNIAAKLNSLIRQKPQQH</sequence>
<feature type="compositionally biased region" description="Basic residues" evidence="1">
    <location>
        <begin position="1"/>
        <end position="17"/>
    </location>
</feature>